<evidence type="ECO:0000259" key="2">
    <source>
        <dbReference type="Pfam" id="PF00928"/>
    </source>
</evidence>
<keyword evidence="4" id="KW-1185">Reference proteome</keyword>
<dbReference type="Gene3D" id="2.60.40.1170">
    <property type="entry name" value="Mu homology domain, subdomain B"/>
    <property type="match status" value="1"/>
</dbReference>
<reference evidence="3 4" key="1">
    <citation type="journal article" date="2018" name="New Phytol.">
        <title>Phylogenomics of Endogonaceae and evolution of mycorrhizas within Mucoromycota.</title>
        <authorList>
            <person name="Chang Y."/>
            <person name="Desiro A."/>
            <person name="Na H."/>
            <person name="Sandor L."/>
            <person name="Lipzen A."/>
            <person name="Clum A."/>
            <person name="Barry K."/>
            <person name="Grigoriev I.V."/>
            <person name="Martin F.M."/>
            <person name="Stajich J.E."/>
            <person name="Smith M.E."/>
            <person name="Bonito G."/>
            <person name="Spatafora J.W."/>
        </authorList>
    </citation>
    <scope>NUCLEOTIDE SEQUENCE [LARGE SCALE GENOMIC DNA]</scope>
    <source>
        <strain evidence="3 4">AD002</strain>
    </source>
</reference>
<comment type="caution">
    <text evidence="3">The sequence shown here is derived from an EMBL/GenBank/DDBJ whole genome shotgun (WGS) entry which is preliminary data.</text>
</comment>
<feature type="domain" description="MHD" evidence="2">
    <location>
        <begin position="55"/>
        <end position="92"/>
    </location>
</feature>
<dbReference type="Proteomes" id="UP000274822">
    <property type="component" value="Unassembled WGS sequence"/>
</dbReference>
<protein>
    <recommendedName>
        <fullName evidence="2">MHD domain-containing protein</fullName>
    </recommendedName>
</protein>
<evidence type="ECO:0000313" key="3">
    <source>
        <dbReference type="EMBL" id="RUS24338.1"/>
    </source>
</evidence>
<dbReference type="EMBL" id="RBNJ01016340">
    <property type="protein sequence ID" value="RUS24338.1"/>
    <property type="molecule type" value="Genomic_DNA"/>
</dbReference>
<evidence type="ECO:0000313" key="4">
    <source>
        <dbReference type="Proteomes" id="UP000274822"/>
    </source>
</evidence>
<name>A0A433Q3L0_9FUNG</name>
<feature type="region of interest" description="Disordered" evidence="1">
    <location>
        <begin position="97"/>
        <end position="125"/>
    </location>
</feature>
<feature type="region of interest" description="Disordered" evidence="1">
    <location>
        <begin position="24"/>
        <end position="47"/>
    </location>
</feature>
<dbReference type="InterPro" id="IPR036168">
    <property type="entry name" value="AP2_Mu_C_sf"/>
</dbReference>
<dbReference type="AlphaFoldDB" id="A0A433Q3L0"/>
<gene>
    <name evidence="3" type="ORF">BC938DRAFT_473745</name>
</gene>
<dbReference type="SUPFAM" id="SSF49447">
    <property type="entry name" value="Second domain of Mu2 adaptin subunit (ap50) of ap2 adaptor"/>
    <property type="match status" value="1"/>
</dbReference>
<dbReference type="InterPro" id="IPR028565">
    <property type="entry name" value="MHD"/>
</dbReference>
<sequence length="125" mass="14636">MSLFRHSALFACLTTKLHIHSPISHRHARPAAQLRQPKDPGRREFPPMCENVRCDSHMFETGGRYQKFETDKVLSFVPPDGHFKLMSYRTKERYTYLHSPRPTHQRQHAEPIRTPNSREAGDARD</sequence>
<accession>A0A433Q3L0</accession>
<proteinExistence type="predicted"/>
<feature type="compositionally biased region" description="Basic and acidic residues" evidence="1">
    <location>
        <begin position="36"/>
        <end position="45"/>
    </location>
</feature>
<organism evidence="3 4">
    <name type="scientific">Jimgerdemannia flammicorona</name>
    <dbReference type="NCBI Taxonomy" id="994334"/>
    <lineage>
        <taxon>Eukaryota</taxon>
        <taxon>Fungi</taxon>
        <taxon>Fungi incertae sedis</taxon>
        <taxon>Mucoromycota</taxon>
        <taxon>Mucoromycotina</taxon>
        <taxon>Endogonomycetes</taxon>
        <taxon>Endogonales</taxon>
        <taxon>Endogonaceae</taxon>
        <taxon>Jimgerdemannia</taxon>
    </lineage>
</organism>
<evidence type="ECO:0000256" key="1">
    <source>
        <dbReference type="SAM" id="MobiDB-lite"/>
    </source>
</evidence>
<dbReference type="Pfam" id="PF00928">
    <property type="entry name" value="Adap_comp_sub"/>
    <property type="match status" value="1"/>
</dbReference>